<feature type="compositionally biased region" description="Basic and acidic residues" evidence="1">
    <location>
        <begin position="280"/>
        <end position="296"/>
    </location>
</feature>
<accession>A0ABS5M5A2</accession>
<protein>
    <recommendedName>
        <fullName evidence="4">Nucleotidyltransferase</fullName>
    </recommendedName>
</protein>
<reference evidence="2 3" key="1">
    <citation type="submission" date="2021-02" db="EMBL/GenBank/DDBJ databases">
        <title>Draft genome and description of Leucobacter sp nov strain Marseille-Q4368.</title>
        <authorList>
            <person name="Boxberger M."/>
            <person name="La Scola B."/>
        </authorList>
    </citation>
    <scope>NUCLEOTIDE SEQUENCE [LARGE SCALE GENOMIC DNA]</scope>
    <source>
        <strain evidence="2 3">Marseille-Q4368</strain>
    </source>
</reference>
<sequence>MLKQLDLTGLTHESEAAWAGVLDLAAVCADGWSLAGGQAVFVQTALRGSVPDRPSTDADLVIDLRADPGASRKLTNALREIGFDATRRDGNGRMHRWVRGDAQIDVLQPRHLGDRIENRLNKQGLETIGAPGAQHLLSRTEMVEIRLGGKATEVRTPTALGIIVAKAAGFQEIIHDPYRVRHLADILTVGPLVRASELRNEKPYTKLEQQRVANAIGQSSKEKYAAELRTWFPRDLESRIERTLNLHRGHAERSQERRLMDKLSRRPDGAPVQQVMVHPDQYRGPDGPGHEPRMSY</sequence>
<proteinExistence type="predicted"/>
<feature type="compositionally biased region" description="Basic and acidic residues" evidence="1">
    <location>
        <begin position="249"/>
        <end position="268"/>
    </location>
</feature>
<gene>
    <name evidence="2" type="ORF">JSQ98_09275</name>
</gene>
<evidence type="ECO:0000313" key="2">
    <source>
        <dbReference type="EMBL" id="MBS3182380.1"/>
    </source>
</evidence>
<organism evidence="2 3">
    <name type="scientific">Leucobacter manosquensis</name>
    <dbReference type="NCBI Taxonomy" id="2810611"/>
    <lineage>
        <taxon>Bacteria</taxon>
        <taxon>Bacillati</taxon>
        <taxon>Actinomycetota</taxon>
        <taxon>Actinomycetes</taxon>
        <taxon>Micrococcales</taxon>
        <taxon>Microbacteriaceae</taxon>
        <taxon>Leucobacter</taxon>
    </lineage>
</organism>
<dbReference type="Proteomes" id="UP000811492">
    <property type="component" value="Unassembled WGS sequence"/>
</dbReference>
<name>A0ABS5M5A2_9MICO</name>
<keyword evidence="3" id="KW-1185">Reference proteome</keyword>
<evidence type="ECO:0008006" key="4">
    <source>
        <dbReference type="Google" id="ProtNLM"/>
    </source>
</evidence>
<dbReference type="RefSeq" id="WP_211649385.1">
    <property type="nucleotide sequence ID" value="NZ_JAFEVO010000001.1"/>
</dbReference>
<evidence type="ECO:0000256" key="1">
    <source>
        <dbReference type="SAM" id="MobiDB-lite"/>
    </source>
</evidence>
<dbReference type="EMBL" id="JAFEVO010000001">
    <property type="protein sequence ID" value="MBS3182380.1"/>
    <property type="molecule type" value="Genomic_DNA"/>
</dbReference>
<comment type="caution">
    <text evidence="2">The sequence shown here is derived from an EMBL/GenBank/DDBJ whole genome shotgun (WGS) entry which is preliminary data.</text>
</comment>
<evidence type="ECO:0000313" key="3">
    <source>
        <dbReference type="Proteomes" id="UP000811492"/>
    </source>
</evidence>
<feature type="region of interest" description="Disordered" evidence="1">
    <location>
        <begin position="249"/>
        <end position="296"/>
    </location>
</feature>